<reference evidence="2 3" key="1">
    <citation type="submission" date="2017-07" db="EMBL/GenBank/DDBJ databases">
        <title>Leptospira spp. isolated from tropical soils.</title>
        <authorList>
            <person name="Thibeaux R."/>
            <person name="Iraola G."/>
            <person name="Ferres I."/>
            <person name="Bierque E."/>
            <person name="Girault D."/>
            <person name="Soupe-Gilbert M.-E."/>
            <person name="Picardeau M."/>
            <person name="Goarant C."/>
        </authorList>
    </citation>
    <scope>NUCLEOTIDE SEQUENCE [LARGE SCALE GENOMIC DNA]</scope>
    <source>
        <strain evidence="2 3">ATI7-C-A2</strain>
    </source>
</reference>
<sequence length="1207" mass="132780">MNIKKAHILFSLCLALGMGCQAGGEKTSADTFYDNIDYKGIRLFNLFDDYPSIKSGFQSLEPISFNLKLESSMTIPYREDIVGFLRVSGDLLLKPEAHVRQSLIRVHSLLDRIENAPNNAFDTLQPWLEALRNYRKPVLRNMAPLSQTALKYMYTTYSKETMETKFKEVSTILKDPEIKILFVELEDVLDKAINQNANAKAAIKGLLQGMVDPSLIADRVMKEKLIQMISAVGKSFRQRAGFSDAKSSETVLKNLVVNLENYYTAATPVLPGDNDPSDDDYTLYSDPSFADYRDATYPAELSSILSESFRYLRPMLGKGGNFTADPNVLLSLEMAKNFAKFDFATSITGVDHSLRELIRLDANGLDRSNPANITSSPITALESLMFILTLSDVYGYRWANLSDNTTKALETNGSNGGPMTGGVLTVGDSIHSMNSAMTGSIGIKEFMKQSANDGAVFKNGDASTPTALTIGLNTPTLTLLEAPDPNIIPAANDAVYTKTIPFIMKLIRTILISGGGPYYNKNRTDSNGNVYTIDGKLYKDSNGIDQIYKESWNSSEYRIKVSNTASGSCSGGTICKWVGPGGRETNAVVANNSFTPVASGVNASGAKGWSIPVWEIAKDNATERAVNTDEEAIYKNFQWLLHEKRMVAVIPLRASLGNGVPYKMAAFVTVIANGLTGLMNARPVLASGTNCSDNLNAIWKIKNAFLKPGCATPASKPDFKTPGVPILQENFSDVPGDSLFYLEAWDYGTSGTGPLTFNSLGDASVYSIFYPDPDGYGVLPQVIAANFAVMERLSFLTPDKILPSGPNVALYGKSVDESWEQRNRLLPLILSLAWTLDDQASPSLNKNPFQILTGLSAALTRPLLARIQDPSSSTPGTTIDVVKTVNVDSDIRSNSSTEGEYFFRYLDPISSKPVRSPLSILAENERRYQDGLLNLISRTDLLSTFVQMLAEMGKPERASGAQITFQAIADLMGEIKLSNESPTAIQFNLQGYLGEIRDMVAAFPDSRVTNIYDPEWDRLGVWAVRIRDYFDPDSVYSLISTLDFSMDMIIDNVPTNAQLTSVVDLLGGLVRDNTNTQDYLITNLLSVDTADLAQVSAPYGRSTVGVLMGIVKTGEFYTYLETDMRSPYSLKSIFKDAKRLLVSDMIQTQREDESSLIYTAGVLMGIFADLASTGKKQFPDGFVFYDRFNEDENSDTYWDRFVTVFTR</sequence>
<dbReference type="PROSITE" id="PS51257">
    <property type="entry name" value="PROKAR_LIPOPROTEIN"/>
    <property type="match status" value="1"/>
</dbReference>
<proteinExistence type="predicted"/>
<feature type="chain" id="PRO_5046365290" description="Lipoprotein" evidence="1">
    <location>
        <begin position="23"/>
        <end position="1207"/>
    </location>
</feature>
<evidence type="ECO:0000313" key="2">
    <source>
        <dbReference type="EMBL" id="PKA15038.1"/>
    </source>
</evidence>
<organism evidence="2 3">
    <name type="scientific">Leptospira haakeii</name>
    <dbReference type="NCBI Taxonomy" id="2023198"/>
    <lineage>
        <taxon>Bacteria</taxon>
        <taxon>Pseudomonadati</taxon>
        <taxon>Spirochaetota</taxon>
        <taxon>Spirochaetia</taxon>
        <taxon>Leptospirales</taxon>
        <taxon>Leptospiraceae</taxon>
        <taxon>Leptospira</taxon>
    </lineage>
</organism>
<gene>
    <name evidence="2" type="ORF">CH363_15780</name>
</gene>
<keyword evidence="1" id="KW-0732">Signal</keyword>
<keyword evidence="3" id="KW-1185">Reference proteome</keyword>
<protein>
    <recommendedName>
        <fullName evidence="4">Lipoprotein</fullName>
    </recommendedName>
</protein>
<dbReference type="Proteomes" id="UP000231857">
    <property type="component" value="Unassembled WGS sequence"/>
</dbReference>
<comment type="caution">
    <text evidence="2">The sequence shown here is derived from an EMBL/GenBank/DDBJ whole genome shotgun (WGS) entry which is preliminary data.</text>
</comment>
<accession>A0ABX4PJ46</accession>
<evidence type="ECO:0000256" key="1">
    <source>
        <dbReference type="SAM" id="SignalP"/>
    </source>
</evidence>
<dbReference type="RefSeq" id="WP_100723292.1">
    <property type="nucleotide sequence ID" value="NZ_NPEG01000003.1"/>
</dbReference>
<name>A0ABX4PJ46_9LEPT</name>
<feature type="signal peptide" evidence="1">
    <location>
        <begin position="1"/>
        <end position="22"/>
    </location>
</feature>
<evidence type="ECO:0008006" key="4">
    <source>
        <dbReference type="Google" id="ProtNLM"/>
    </source>
</evidence>
<evidence type="ECO:0000313" key="3">
    <source>
        <dbReference type="Proteomes" id="UP000231857"/>
    </source>
</evidence>
<dbReference type="EMBL" id="NPEI01000010">
    <property type="protein sequence ID" value="PKA15038.1"/>
    <property type="molecule type" value="Genomic_DNA"/>
</dbReference>